<comment type="caution">
    <text evidence="1">The sequence shown here is derived from an EMBL/GenBank/DDBJ whole genome shotgun (WGS) entry which is preliminary data.</text>
</comment>
<name>A0AAJ1Q6Z0_9FIRM</name>
<dbReference type="AlphaFoldDB" id="A0AAJ1Q6Z0"/>
<sequence length="68" mass="7807">MFSEVRSQLSSSKSTFSEKVNDSFGGAIVRDVYEPFEGDLQKLDFAWDEAEVKKMEIMTLLLELRTIL</sequence>
<evidence type="ECO:0000313" key="1">
    <source>
        <dbReference type="EMBL" id="MDK7356151.1"/>
    </source>
</evidence>
<dbReference type="EMBL" id="JASORJ010000001">
    <property type="protein sequence ID" value="MDK7356151.1"/>
    <property type="molecule type" value="Genomic_DNA"/>
</dbReference>
<evidence type="ECO:0000313" key="2">
    <source>
        <dbReference type="Proteomes" id="UP001236274"/>
    </source>
</evidence>
<accession>A0AAJ1Q6Z0</accession>
<gene>
    <name evidence="1" type="ORF">QP520_00695</name>
</gene>
<organism evidence="1 2">
    <name type="scientific">Veillonella atypica</name>
    <dbReference type="NCBI Taxonomy" id="39777"/>
    <lineage>
        <taxon>Bacteria</taxon>
        <taxon>Bacillati</taxon>
        <taxon>Bacillota</taxon>
        <taxon>Negativicutes</taxon>
        <taxon>Veillonellales</taxon>
        <taxon>Veillonellaceae</taxon>
        <taxon>Veillonella</taxon>
    </lineage>
</organism>
<protein>
    <submittedName>
        <fullName evidence="1">Uncharacterized protein</fullName>
    </submittedName>
</protein>
<dbReference type="RefSeq" id="WP_285416351.1">
    <property type="nucleotide sequence ID" value="NZ_JASORJ010000001.1"/>
</dbReference>
<dbReference type="Proteomes" id="UP001236274">
    <property type="component" value="Unassembled WGS sequence"/>
</dbReference>
<reference evidence="1" key="1">
    <citation type="submission" date="2023-05" db="EMBL/GenBank/DDBJ databases">
        <title>Cataloging the Phylogenetic Diversity of Human Bladder Bacteria.</title>
        <authorList>
            <person name="Du J."/>
        </authorList>
    </citation>
    <scope>NUCLEOTIDE SEQUENCE</scope>
    <source>
        <strain evidence="1">UMB10101</strain>
    </source>
</reference>
<proteinExistence type="predicted"/>